<dbReference type="EMBL" id="JBHUDI010000010">
    <property type="protein sequence ID" value="MFD1565062.1"/>
    <property type="molecule type" value="Genomic_DNA"/>
</dbReference>
<reference evidence="1 2" key="1">
    <citation type="journal article" date="2019" name="Int. J. Syst. Evol. Microbiol.">
        <title>The Global Catalogue of Microorganisms (GCM) 10K type strain sequencing project: providing services to taxonomists for standard genome sequencing and annotation.</title>
        <authorList>
            <consortium name="The Broad Institute Genomics Platform"/>
            <consortium name="The Broad Institute Genome Sequencing Center for Infectious Disease"/>
            <person name="Wu L."/>
            <person name="Ma J."/>
        </authorList>
    </citation>
    <scope>NUCLEOTIDE SEQUENCE [LARGE SCALE GENOMIC DNA]</scope>
    <source>
        <strain evidence="1 2">CGMCC 1.12230</strain>
    </source>
</reference>
<accession>A0ABD6BJ99</accession>
<keyword evidence="1" id="KW-0540">Nuclease</keyword>
<proteinExistence type="predicted"/>
<name>A0ABD6BJ99_9EURY</name>
<sequence length="183" mass="21078">MATQVTRTSVGSIQNQRQVCDDLGLLGDSASKIWNVARWTADRIWDEIGEIPDEGTLKAYMKNQACWKDLNAQSSQKVIEELSDAFQSWFDLRQTDETANPPGYRKHGDERPRSTVTFKADGFKHDPENNRVRLSKGSNLKENWSDFILCEYQTRPDVDLSEVNKVQNVRAVWNGDEWELHFV</sequence>
<protein>
    <submittedName>
        <fullName evidence="1">RNA-guided endonuclease TnpB family protein</fullName>
    </submittedName>
</protein>
<dbReference type="AlphaFoldDB" id="A0ABD6BJ99"/>
<dbReference type="GO" id="GO:0004519">
    <property type="term" value="F:endonuclease activity"/>
    <property type="evidence" value="ECO:0007669"/>
    <property type="project" value="UniProtKB-KW"/>
</dbReference>
<evidence type="ECO:0000313" key="1">
    <source>
        <dbReference type="EMBL" id="MFD1565062.1"/>
    </source>
</evidence>
<keyword evidence="1" id="KW-0378">Hydrolase</keyword>
<dbReference type="Proteomes" id="UP001597076">
    <property type="component" value="Unassembled WGS sequence"/>
</dbReference>
<keyword evidence="2" id="KW-1185">Reference proteome</keyword>
<feature type="non-terminal residue" evidence="1">
    <location>
        <position position="183"/>
    </location>
</feature>
<keyword evidence="1" id="KW-0255">Endonuclease</keyword>
<evidence type="ECO:0000313" key="2">
    <source>
        <dbReference type="Proteomes" id="UP001597076"/>
    </source>
</evidence>
<comment type="caution">
    <text evidence="1">The sequence shown here is derived from an EMBL/GenBank/DDBJ whole genome shotgun (WGS) entry which is preliminary data.</text>
</comment>
<gene>
    <name evidence="1" type="ORF">ACFR99_16110</name>
</gene>
<organism evidence="1 2">
    <name type="scientific">Haloarchaeobius amylolyticus</name>
    <dbReference type="NCBI Taxonomy" id="1198296"/>
    <lineage>
        <taxon>Archaea</taxon>
        <taxon>Methanobacteriati</taxon>
        <taxon>Methanobacteriota</taxon>
        <taxon>Stenosarchaea group</taxon>
        <taxon>Halobacteria</taxon>
        <taxon>Halobacteriales</taxon>
        <taxon>Halorubellaceae</taxon>
        <taxon>Haloarchaeobius</taxon>
    </lineage>
</organism>